<reference evidence="2" key="1">
    <citation type="submission" date="2020-05" db="UniProtKB">
        <authorList>
            <consortium name="EnsemblMetazoa"/>
        </authorList>
    </citation>
    <scope>IDENTIFICATION</scope>
    <source>
        <strain evidence="2">TTRI</strain>
    </source>
</reference>
<feature type="region of interest" description="Disordered" evidence="1">
    <location>
        <begin position="1"/>
        <end position="109"/>
    </location>
</feature>
<feature type="compositionally biased region" description="Basic residues" evidence="1">
    <location>
        <begin position="34"/>
        <end position="44"/>
    </location>
</feature>
<dbReference type="EnsemblMetazoa" id="GAUT036931-RA">
    <property type="protein sequence ID" value="GAUT036931-PA"/>
    <property type="gene ID" value="GAUT036931"/>
</dbReference>
<keyword evidence="3" id="KW-1185">Reference proteome</keyword>
<organism evidence="2 3">
    <name type="scientific">Glossina austeni</name>
    <name type="common">Savannah tsetse fly</name>
    <dbReference type="NCBI Taxonomy" id="7395"/>
    <lineage>
        <taxon>Eukaryota</taxon>
        <taxon>Metazoa</taxon>
        <taxon>Ecdysozoa</taxon>
        <taxon>Arthropoda</taxon>
        <taxon>Hexapoda</taxon>
        <taxon>Insecta</taxon>
        <taxon>Pterygota</taxon>
        <taxon>Neoptera</taxon>
        <taxon>Endopterygota</taxon>
        <taxon>Diptera</taxon>
        <taxon>Brachycera</taxon>
        <taxon>Muscomorpha</taxon>
        <taxon>Hippoboscoidea</taxon>
        <taxon>Glossinidae</taxon>
        <taxon>Glossina</taxon>
    </lineage>
</organism>
<accession>A0A1A9VH10</accession>
<feature type="compositionally biased region" description="Basic and acidic residues" evidence="1">
    <location>
        <begin position="13"/>
        <end position="33"/>
    </location>
</feature>
<feature type="compositionally biased region" description="Basic and acidic residues" evidence="1">
    <location>
        <begin position="67"/>
        <end position="83"/>
    </location>
</feature>
<feature type="compositionally biased region" description="Polar residues" evidence="1">
    <location>
        <begin position="47"/>
        <end position="63"/>
    </location>
</feature>
<dbReference type="AlphaFoldDB" id="A0A1A9VH10"/>
<evidence type="ECO:0000256" key="1">
    <source>
        <dbReference type="SAM" id="MobiDB-lite"/>
    </source>
</evidence>
<sequence length="109" mass="12050">MKSPSQVAPEQEPDSKKKKEKDKTNRNRKEISRKASHQIAKRHRDSTPISRHQLTTSAKSSGSPPRLTEHTKFSRQRPTRDLSSKSSADGGSTLPAIESRLASSSVSKS</sequence>
<protein>
    <submittedName>
        <fullName evidence="2">Uncharacterized protein</fullName>
    </submittedName>
</protein>
<dbReference type="Proteomes" id="UP000078200">
    <property type="component" value="Unassembled WGS sequence"/>
</dbReference>
<dbReference type="VEuPathDB" id="VectorBase:GAUT036931"/>
<name>A0A1A9VH10_GLOAU</name>
<evidence type="ECO:0000313" key="2">
    <source>
        <dbReference type="EnsemblMetazoa" id="GAUT036931-PA"/>
    </source>
</evidence>
<proteinExistence type="predicted"/>
<evidence type="ECO:0000313" key="3">
    <source>
        <dbReference type="Proteomes" id="UP000078200"/>
    </source>
</evidence>